<dbReference type="InterPro" id="IPR000639">
    <property type="entry name" value="Epox_hydrolase-like"/>
</dbReference>
<gene>
    <name evidence="3" type="ORF">ACINKY_06160</name>
</gene>
<dbReference type="PANTHER" id="PTHR43798">
    <property type="entry name" value="MONOACYLGLYCEROL LIPASE"/>
    <property type="match status" value="1"/>
</dbReference>
<dbReference type="GO" id="GO:0016787">
    <property type="term" value="F:hydrolase activity"/>
    <property type="evidence" value="ECO:0007669"/>
    <property type="project" value="UniProtKB-KW"/>
</dbReference>
<dbReference type="Pfam" id="PF00561">
    <property type="entry name" value="Abhydrolase_1"/>
    <property type="match status" value="2"/>
</dbReference>
<reference evidence="3 4" key="1">
    <citation type="submission" date="2024-11" db="EMBL/GenBank/DDBJ databases">
        <title>Identification and Characterization of a Novel Fosfomycin Bacillithiol Transferase FosB8 in Paenibacillus illinoisensis.</title>
        <authorList>
            <person name="Lu W."/>
        </authorList>
    </citation>
    <scope>NUCLEOTIDE SEQUENCE [LARGE SCALE GENOMIC DNA]</scope>
    <source>
        <strain evidence="3 4">WP77</strain>
    </source>
</reference>
<dbReference type="InterPro" id="IPR000073">
    <property type="entry name" value="AB_hydrolase_1"/>
</dbReference>
<dbReference type="Proteomes" id="UP001618531">
    <property type="component" value="Unassembled WGS sequence"/>
</dbReference>
<accession>A0ABW8HQ54</accession>
<dbReference type="PRINTS" id="PR00111">
    <property type="entry name" value="ABHYDROLASE"/>
</dbReference>
<organism evidence="3 4">
    <name type="scientific">Paenibacillus illinoisensis</name>
    <dbReference type="NCBI Taxonomy" id="59845"/>
    <lineage>
        <taxon>Bacteria</taxon>
        <taxon>Bacillati</taxon>
        <taxon>Bacillota</taxon>
        <taxon>Bacilli</taxon>
        <taxon>Bacillales</taxon>
        <taxon>Paenibacillaceae</taxon>
        <taxon>Paenibacillus</taxon>
    </lineage>
</organism>
<dbReference type="RefSeq" id="WP_402872276.1">
    <property type="nucleotide sequence ID" value="NZ_JBIYSL010000001.1"/>
</dbReference>
<dbReference type="EMBL" id="JBIYSL010000001">
    <property type="protein sequence ID" value="MFK0521780.1"/>
    <property type="molecule type" value="Genomic_DNA"/>
</dbReference>
<feature type="domain" description="AB hydrolase-1" evidence="2">
    <location>
        <begin position="23"/>
        <end position="129"/>
    </location>
</feature>
<evidence type="ECO:0000313" key="4">
    <source>
        <dbReference type="Proteomes" id="UP001618531"/>
    </source>
</evidence>
<evidence type="ECO:0000256" key="1">
    <source>
        <dbReference type="ARBA" id="ARBA00022801"/>
    </source>
</evidence>
<dbReference type="SUPFAM" id="SSF53474">
    <property type="entry name" value="alpha/beta-Hydrolases"/>
    <property type="match status" value="1"/>
</dbReference>
<evidence type="ECO:0000259" key="2">
    <source>
        <dbReference type="Pfam" id="PF00561"/>
    </source>
</evidence>
<proteinExistence type="predicted"/>
<name>A0ABW8HQ54_9BACL</name>
<dbReference type="PRINTS" id="PR00412">
    <property type="entry name" value="EPOXHYDRLASE"/>
</dbReference>
<evidence type="ECO:0000313" key="3">
    <source>
        <dbReference type="EMBL" id="MFK0521780.1"/>
    </source>
</evidence>
<dbReference type="InterPro" id="IPR029058">
    <property type="entry name" value="AB_hydrolase_fold"/>
</dbReference>
<feature type="domain" description="AB hydrolase-1" evidence="2">
    <location>
        <begin position="188"/>
        <end position="256"/>
    </location>
</feature>
<sequence>MGQYVQVEDNVKIFVEDIGQGVPVIFLHGWPANHLMFEYQYTLLASHGYRCIGMDIRGFGKSDAPWESYSYDRMADDVRAVIDELHLENAALVGFSMGGAIASRYMSRHIGHGITRLLLAGAATPVFTRRPGIEYGMEPDEVTSQLIHATYENRPAMLNKLGLKFTKTKSNPGMLVWLGLLCYQASHHGTIKAAASLRDEDLRQDLAAIQIPTTVFHGQKDKIVEPELGELTAQSIAGSRIVRFEDSGHAMLFDEPEKFNEELLTFLDGMKMEYDPLNSVESQRSL</sequence>
<dbReference type="Gene3D" id="3.40.50.1820">
    <property type="entry name" value="alpha/beta hydrolase"/>
    <property type="match status" value="1"/>
</dbReference>
<keyword evidence="4" id="KW-1185">Reference proteome</keyword>
<keyword evidence="1 3" id="KW-0378">Hydrolase</keyword>
<dbReference type="PANTHER" id="PTHR43798:SF31">
    <property type="entry name" value="AB HYDROLASE SUPERFAMILY PROTEIN YCLE"/>
    <property type="match status" value="1"/>
</dbReference>
<comment type="caution">
    <text evidence="3">The sequence shown here is derived from an EMBL/GenBank/DDBJ whole genome shotgun (WGS) entry which is preliminary data.</text>
</comment>
<dbReference type="InterPro" id="IPR050266">
    <property type="entry name" value="AB_hydrolase_sf"/>
</dbReference>
<protein>
    <submittedName>
        <fullName evidence="3">Alpha/beta fold hydrolase</fullName>
    </submittedName>
</protein>